<dbReference type="SMART" id="SM01400">
    <property type="entry name" value="Pribosyltran_N"/>
    <property type="match status" value="1"/>
</dbReference>
<dbReference type="OrthoDB" id="371997at2157"/>
<dbReference type="AlphaFoldDB" id="A0A031LQC5"/>
<dbReference type="Pfam" id="PF00156">
    <property type="entry name" value="Pribosyltran"/>
    <property type="match status" value="1"/>
</dbReference>
<evidence type="ECO:0000256" key="4">
    <source>
        <dbReference type="ARBA" id="ARBA00022727"/>
    </source>
</evidence>
<dbReference type="GO" id="GO:0006164">
    <property type="term" value="P:purine nucleotide biosynthetic process"/>
    <property type="evidence" value="ECO:0007669"/>
    <property type="project" value="TreeGrafter"/>
</dbReference>
<reference evidence="13 14" key="1">
    <citation type="submission" date="2014-03" db="EMBL/GenBank/DDBJ databases">
        <title>Draft genome sequence of the novel thermoacidophilic archaea Acidianus copahuensis ALE1 strain, isolated from Copahue volcanic area in Neuquen Argentina.</title>
        <authorList>
            <person name="Urbieta M.S."/>
            <person name="Rascovan N."/>
            <person name="Castro C."/>
            <person name="Revale S."/>
            <person name="Giaveno M.A."/>
            <person name="Vazquez M.P."/>
            <person name="Donati E.R."/>
        </authorList>
    </citation>
    <scope>NUCLEOTIDE SEQUENCE [LARGE SCALE GENOMIC DNA]</scope>
    <source>
        <strain evidence="13 14">ALE1</strain>
    </source>
</reference>
<dbReference type="GO" id="GO:0005524">
    <property type="term" value="F:ATP binding"/>
    <property type="evidence" value="ECO:0007669"/>
    <property type="project" value="UniProtKB-KW"/>
</dbReference>
<keyword evidence="7 10" id="KW-0067">ATP-binding</keyword>
<evidence type="ECO:0000259" key="12">
    <source>
        <dbReference type="Pfam" id="PF13793"/>
    </source>
</evidence>
<dbReference type="SUPFAM" id="SSF53271">
    <property type="entry name" value="PRTase-like"/>
    <property type="match status" value="1"/>
</dbReference>
<dbReference type="UniPathway" id="UPA00087">
    <property type="reaction ID" value="UER00172"/>
</dbReference>
<sequence length="291" mass="32069">MIVIGGTASNSIDDKVAKILGSRSSKVESKLFPDGESYIRIPIEVKGEEVVIIQSTYYPQDKHWMELFFMIETLKDLGAEKVISVIPYLGYARQNRRFKDGEALSLKTVLDLLYRSGSDELITVEPHDYDTVISFFKGKVKIVDPVPTLAKELKKITSNPFVIAPDKGALSRAERMAKELEAPFSFIEKERDRNTGEVRVKYSHISGVENKDVIIVDDIISTGGTMAQASRIAYEKGAKSVIASAAHVLLIGDAKDKLSSAGIREIIGTNTVIPPETVKVVDVSELIAVRI</sequence>
<dbReference type="InterPro" id="IPR000836">
    <property type="entry name" value="PRTase_dom"/>
</dbReference>
<dbReference type="GO" id="GO:0002189">
    <property type="term" value="C:ribose phosphate diphosphokinase complex"/>
    <property type="evidence" value="ECO:0007669"/>
    <property type="project" value="TreeGrafter"/>
</dbReference>
<evidence type="ECO:0000256" key="6">
    <source>
        <dbReference type="ARBA" id="ARBA00022777"/>
    </source>
</evidence>
<keyword evidence="8 10" id="KW-0460">Magnesium</keyword>
<dbReference type="InterPro" id="IPR029099">
    <property type="entry name" value="Pribosyltran_N"/>
</dbReference>
<evidence type="ECO:0000256" key="3">
    <source>
        <dbReference type="ARBA" id="ARBA00022723"/>
    </source>
</evidence>
<dbReference type="GO" id="GO:0004749">
    <property type="term" value="F:ribose phosphate diphosphokinase activity"/>
    <property type="evidence" value="ECO:0007669"/>
    <property type="project" value="UniProtKB-UniRule"/>
</dbReference>
<dbReference type="PANTHER" id="PTHR10210">
    <property type="entry name" value="RIBOSE-PHOSPHATE DIPHOSPHOKINASE FAMILY MEMBER"/>
    <property type="match status" value="1"/>
</dbReference>
<evidence type="ECO:0000256" key="10">
    <source>
        <dbReference type="HAMAP-Rule" id="MF_00583"/>
    </source>
</evidence>
<feature type="binding site" evidence="10">
    <location>
        <position position="217"/>
    </location>
    <ligand>
        <name>D-ribose 5-phosphate</name>
        <dbReference type="ChEBI" id="CHEBI:78346"/>
    </ligand>
</feature>
<keyword evidence="4 10" id="KW-0545">Nucleotide biosynthesis</keyword>
<comment type="caution">
    <text evidence="13">The sequence shown here is derived from an EMBL/GenBank/DDBJ whole genome shotgun (WGS) entry which is preliminary data.</text>
</comment>
<dbReference type="InterPro" id="IPR037514">
    <property type="entry name" value="Rib-P_diPkinase_arc"/>
</dbReference>
<dbReference type="GO" id="GO:0006015">
    <property type="term" value="P:5-phosphoribose 1-diphosphate biosynthetic process"/>
    <property type="evidence" value="ECO:0007669"/>
    <property type="project" value="UniProtKB-UniRule"/>
</dbReference>
<dbReference type="HAMAP" id="MF_00583_A">
    <property type="entry name" value="RibP_PPkinase_A"/>
    <property type="match status" value="1"/>
</dbReference>
<feature type="binding site" evidence="10">
    <location>
        <position position="127"/>
    </location>
    <ligand>
        <name>Mg(2+)</name>
        <dbReference type="ChEBI" id="CHEBI:18420"/>
        <label>1</label>
    </ligand>
</feature>
<feature type="binding site" evidence="10">
    <location>
        <begin position="93"/>
        <end position="94"/>
    </location>
    <ligand>
        <name>ATP</name>
        <dbReference type="ChEBI" id="CHEBI:30616"/>
    </ligand>
</feature>
<keyword evidence="14" id="KW-1185">Reference proteome</keyword>
<dbReference type="GO" id="GO:0005737">
    <property type="term" value="C:cytoplasm"/>
    <property type="evidence" value="ECO:0007669"/>
    <property type="project" value="UniProtKB-SubCell"/>
</dbReference>
<keyword evidence="1 10" id="KW-0963">Cytoplasm</keyword>
<feature type="binding site" evidence="10">
    <location>
        <position position="191"/>
    </location>
    <ligand>
        <name>D-ribose 5-phosphate</name>
        <dbReference type="ChEBI" id="CHEBI:78346"/>
    </ligand>
</feature>
<keyword evidence="2 10" id="KW-0808">Transferase</keyword>
<dbReference type="Pfam" id="PF13793">
    <property type="entry name" value="Pribosyltran_N"/>
    <property type="match status" value="1"/>
</dbReference>
<feature type="domain" description="Ribose-phosphate pyrophosphokinase N-terminal" evidence="12">
    <location>
        <begin position="1"/>
        <end position="117"/>
    </location>
</feature>
<dbReference type="EMBL" id="JFZT01000039">
    <property type="protein sequence ID" value="EZQ06935.1"/>
    <property type="molecule type" value="Genomic_DNA"/>
</dbReference>
<keyword evidence="5 10" id="KW-0547">Nucleotide-binding</keyword>
<dbReference type="InterPro" id="IPR029057">
    <property type="entry name" value="PRTase-like"/>
</dbReference>
<evidence type="ECO:0000256" key="5">
    <source>
        <dbReference type="ARBA" id="ARBA00022741"/>
    </source>
</evidence>
<dbReference type="NCBIfam" id="TIGR01251">
    <property type="entry name" value="ribP_PPkin"/>
    <property type="match status" value="1"/>
</dbReference>
<evidence type="ECO:0000259" key="11">
    <source>
        <dbReference type="Pfam" id="PF00156"/>
    </source>
</evidence>
<evidence type="ECO:0000256" key="1">
    <source>
        <dbReference type="ARBA" id="ARBA00022490"/>
    </source>
</evidence>
<protein>
    <recommendedName>
        <fullName evidence="10">Ribose-phosphate pyrophosphokinase</fullName>
        <shortName evidence="10">RPPK</shortName>
        <ecNumber evidence="10">2.7.6.1</ecNumber>
    </recommendedName>
    <alternativeName>
        <fullName evidence="10">5-phospho-D-ribosyl alpha-1-diphosphate synthase</fullName>
    </alternativeName>
    <alternativeName>
        <fullName evidence="10">Phosphoribosyl diphosphate synthase</fullName>
    </alternativeName>
    <alternativeName>
        <fullName evidence="10">Phosphoribosyl pyrophosphate synthase</fullName>
        <shortName evidence="10">P-Rib-PP synthase</shortName>
        <shortName evidence="10">PRPP synthase</shortName>
        <shortName evidence="10">PRPPase</shortName>
    </alternativeName>
</protein>
<evidence type="ECO:0000256" key="8">
    <source>
        <dbReference type="ARBA" id="ARBA00022842"/>
    </source>
</evidence>
<feature type="domain" description="Phosphoribosyltransferase" evidence="11">
    <location>
        <begin position="150"/>
        <end position="243"/>
    </location>
</feature>
<comment type="pathway">
    <text evidence="10">Metabolic intermediate biosynthesis; 5-phospho-alpha-D-ribose 1-diphosphate biosynthesis; 5-phospho-alpha-D-ribose 1-diphosphate from D-ribose 5-phosphate (route I): step 1/1.</text>
</comment>
<keyword evidence="6 10" id="KW-0418">Kinase</keyword>
<dbReference type="CDD" id="cd06223">
    <property type="entry name" value="PRTases_typeI"/>
    <property type="match status" value="1"/>
</dbReference>
<dbReference type="EC" id="2.7.6.1" evidence="10"/>
<evidence type="ECO:0000256" key="9">
    <source>
        <dbReference type="ARBA" id="ARBA00049535"/>
    </source>
</evidence>
<dbReference type="STRING" id="1160895.CM19_06105"/>
<comment type="subcellular location">
    <subcellularLocation>
        <location evidence="10">Cytoplasm</location>
    </subcellularLocation>
</comment>
<evidence type="ECO:0000256" key="2">
    <source>
        <dbReference type="ARBA" id="ARBA00022679"/>
    </source>
</evidence>
<dbReference type="GO" id="GO:0000287">
    <property type="term" value="F:magnesium ion binding"/>
    <property type="evidence" value="ECO:0007669"/>
    <property type="project" value="UniProtKB-UniRule"/>
</dbReference>
<evidence type="ECO:0000313" key="14">
    <source>
        <dbReference type="Proteomes" id="UP000024332"/>
    </source>
</evidence>
<comment type="catalytic activity">
    <reaction evidence="9 10">
        <text>D-ribose 5-phosphate + ATP = 5-phospho-alpha-D-ribose 1-diphosphate + AMP + H(+)</text>
        <dbReference type="Rhea" id="RHEA:15609"/>
        <dbReference type="ChEBI" id="CHEBI:15378"/>
        <dbReference type="ChEBI" id="CHEBI:30616"/>
        <dbReference type="ChEBI" id="CHEBI:58017"/>
        <dbReference type="ChEBI" id="CHEBI:78346"/>
        <dbReference type="ChEBI" id="CHEBI:456215"/>
        <dbReference type="EC" id="2.7.6.1"/>
    </reaction>
</comment>
<accession>A0A031LQC5</accession>
<organism evidence="13 14">
    <name type="scientific">Candidatus Acidianus copahuensis</name>
    <dbReference type="NCBI Taxonomy" id="1160895"/>
    <lineage>
        <taxon>Archaea</taxon>
        <taxon>Thermoproteota</taxon>
        <taxon>Thermoprotei</taxon>
        <taxon>Sulfolobales</taxon>
        <taxon>Sulfolobaceae</taxon>
        <taxon>Acidianus</taxon>
    </lineage>
</organism>
<dbReference type="Gene3D" id="3.40.50.2020">
    <property type="match status" value="2"/>
</dbReference>
<feature type="binding site" evidence="10">
    <location>
        <begin position="221"/>
        <end position="225"/>
    </location>
    <ligand>
        <name>D-ribose 5-phosphate</name>
        <dbReference type="ChEBI" id="CHEBI:78346"/>
    </ligand>
</feature>
<feature type="binding site" evidence="10">
    <location>
        <begin position="34"/>
        <end position="36"/>
    </location>
    <ligand>
        <name>ATP</name>
        <dbReference type="ChEBI" id="CHEBI:30616"/>
    </ligand>
</feature>
<comment type="function">
    <text evidence="10">Involved in the biosynthesis of the central metabolite phospho-alpha-D-ribosyl-1-pyrophosphate (PRPP) via the transfer of pyrophosphoryl group from ATP to 1-hydroxyl of ribose-5-phosphate (Rib-5-P).</text>
</comment>
<proteinExistence type="inferred from homology"/>
<dbReference type="InterPro" id="IPR005946">
    <property type="entry name" value="Rib-P_diPkinase"/>
</dbReference>
<feature type="binding site" evidence="10">
    <location>
        <position position="166"/>
    </location>
    <ligand>
        <name>Mg(2+)</name>
        <dbReference type="ChEBI" id="CHEBI:18420"/>
        <label>2</label>
    </ligand>
</feature>
<evidence type="ECO:0000313" key="13">
    <source>
        <dbReference type="EMBL" id="EZQ06935.1"/>
    </source>
</evidence>
<keyword evidence="3 10" id="KW-0479">Metal-binding</keyword>
<dbReference type="Proteomes" id="UP000024332">
    <property type="component" value="Unassembled WGS sequence"/>
</dbReference>
<dbReference type="RefSeq" id="WP_048099458.1">
    <property type="nucleotide sequence ID" value="NZ_JFZT01000039.1"/>
</dbReference>
<gene>
    <name evidence="10" type="primary">prs</name>
    <name evidence="13" type="ORF">CM19_06105</name>
</gene>
<evidence type="ECO:0000256" key="7">
    <source>
        <dbReference type="ARBA" id="ARBA00022840"/>
    </source>
</evidence>
<dbReference type="PANTHER" id="PTHR10210:SF32">
    <property type="entry name" value="RIBOSE-PHOSPHATE PYROPHOSPHOKINASE 2"/>
    <property type="match status" value="1"/>
</dbReference>
<comment type="similarity">
    <text evidence="10">Belongs to the ribose-phosphate pyrophosphokinase family. Class III (archaeal) subfamily.</text>
</comment>
<dbReference type="FunFam" id="3.40.50.2020:FF:000007">
    <property type="entry name" value="Ribose-phosphate pyrophosphokinase"/>
    <property type="match status" value="1"/>
</dbReference>
<comment type="cofactor">
    <cofactor evidence="10">
        <name>Mg(2+)</name>
        <dbReference type="ChEBI" id="CHEBI:18420"/>
    </cofactor>
    <text evidence="10">Binds 2 Mg(2+) ions per subunit.</text>
</comment>
<feature type="active site" evidence="10">
    <location>
        <position position="189"/>
    </location>
</feature>
<dbReference type="GO" id="GO:0016301">
    <property type="term" value="F:kinase activity"/>
    <property type="evidence" value="ECO:0007669"/>
    <property type="project" value="UniProtKB-KW"/>
</dbReference>
<name>A0A031LQC5_9CREN</name>